<dbReference type="Proteomes" id="UP000248806">
    <property type="component" value="Unassembled WGS sequence"/>
</dbReference>
<dbReference type="OrthoDB" id="1098954at2"/>
<feature type="transmembrane region" description="Helical" evidence="1">
    <location>
        <begin position="74"/>
        <end position="97"/>
    </location>
</feature>
<evidence type="ECO:0008006" key="4">
    <source>
        <dbReference type="Google" id="ProtNLM"/>
    </source>
</evidence>
<dbReference type="EMBL" id="QKUF01000008">
    <property type="protein sequence ID" value="PZW29374.1"/>
    <property type="molecule type" value="Genomic_DNA"/>
</dbReference>
<sequence>MFVKFLQVALPLLWAGLVFGISFLEAPLKFRAPGITRTLGLGIGRIVFAALNKVEFVLAILLLVAFLLHVPGGLSWLLCVLCLVVLLAQTLWLTPILNRRIVLAQKGTPAPPTYHHWLFIVAEAVKLLLLLALSYTTAQLYIV</sequence>
<evidence type="ECO:0000313" key="2">
    <source>
        <dbReference type="EMBL" id="PZW29374.1"/>
    </source>
</evidence>
<organism evidence="2 3">
    <name type="scientific">Thermosporothrix hazakensis</name>
    <dbReference type="NCBI Taxonomy" id="644383"/>
    <lineage>
        <taxon>Bacteria</taxon>
        <taxon>Bacillati</taxon>
        <taxon>Chloroflexota</taxon>
        <taxon>Ktedonobacteria</taxon>
        <taxon>Ktedonobacterales</taxon>
        <taxon>Thermosporotrichaceae</taxon>
        <taxon>Thermosporothrix</taxon>
    </lineage>
</organism>
<evidence type="ECO:0000256" key="1">
    <source>
        <dbReference type="SAM" id="Phobius"/>
    </source>
</evidence>
<keyword evidence="1" id="KW-0812">Transmembrane</keyword>
<feature type="transmembrane region" description="Helical" evidence="1">
    <location>
        <begin position="46"/>
        <end position="68"/>
    </location>
</feature>
<keyword evidence="1" id="KW-0472">Membrane</keyword>
<evidence type="ECO:0000313" key="3">
    <source>
        <dbReference type="Proteomes" id="UP000248806"/>
    </source>
</evidence>
<dbReference type="AlphaFoldDB" id="A0A326UA54"/>
<comment type="caution">
    <text evidence="2">The sequence shown here is derived from an EMBL/GenBank/DDBJ whole genome shotgun (WGS) entry which is preliminary data.</text>
</comment>
<keyword evidence="1" id="KW-1133">Transmembrane helix</keyword>
<name>A0A326UA54_THEHA</name>
<feature type="transmembrane region" description="Helical" evidence="1">
    <location>
        <begin position="6"/>
        <end position="26"/>
    </location>
</feature>
<feature type="transmembrane region" description="Helical" evidence="1">
    <location>
        <begin position="117"/>
        <end position="142"/>
    </location>
</feature>
<dbReference type="RefSeq" id="WP_111322702.1">
    <property type="nucleotide sequence ID" value="NZ_BIFX01000001.1"/>
</dbReference>
<proteinExistence type="predicted"/>
<accession>A0A326UA54</accession>
<reference evidence="2 3" key="1">
    <citation type="submission" date="2018-06" db="EMBL/GenBank/DDBJ databases">
        <title>Genomic Encyclopedia of Archaeal and Bacterial Type Strains, Phase II (KMG-II): from individual species to whole genera.</title>
        <authorList>
            <person name="Goeker M."/>
        </authorList>
    </citation>
    <scope>NUCLEOTIDE SEQUENCE [LARGE SCALE GENOMIC DNA]</scope>
    <source>
        <strain evidence="2 3">ATCC BAA-1881</strain>
    </source>
</reference>
<gene>
    <name evidence="2" type="ORF">EI42_02668</name>
</gene>
<protein>
    <recommendedName>
        <fullName evidence="4">DUF4149 domain-containing protein</fullName>
    </recommendedName>
</protein>
<keyword evidence="3" id="KW-1185">Reference proteome</keyword>